<feature type="compositionally biased region" description="Low complexity" evidence="1">
    <location>
        <begin position="187"/>
        <end position="200"/>
    </location>
</feature>
<organism evidence="4 5">
    <name type="scientific">Triparma strigata</name>
    <dbReference type="NCBI Taxonomy" id="1606541"/>
    <lineage>
        <taxon>Eukaryota</taxon>
        <taxon>Sar</taxon>
        <taxon>Stramenopiles</taxon>
        <taxon>Ochrophyta</taxon>
        <taxon>Bolidophyceae</taxon>
        <taxon>Parmales</taxon>
        <taxon>Triparmaceae</taxon>
        <taxon>Triparma</taxon>
    </lineage>
</organism>
<keyword evidence="2" id="KW-0812">Transmembrane</keyword>
<evidence type="ECO:0000256" key="2">
    <source>
        <dbReference type="SAM" id="Phobius"/>
    </source>
</evidence>
<protein>
    <recommendedName>
        <fullName evidence="6">Transmembrane protein</fullName>
    </recommendedName>
</protein>
<dbReference type="AlphaFoldDB" id="A0A9W6ZJT1"/>
<feature type="compositionally biased region" description="Polar residues" evidence="1">
    <location>
        <begin position="101"/>
        <end position="113"/>
    </location>
</feature>
<feature type="transmembrane region" description="Helical" evidence="2">
    <location>
        <begin position="212"/>
        <end position="245"/>
    </location>
</feature>
<feature type="region of interest" description="Disordered" evidence="1">
    <location>
        <begin position="183"/>
        <end position="206"/>
    </location>
</feature>
<evidence type="ECO:0000256" key="3">
    <source>
        <dbReference type="SAM" id="SignalP"/>
    </source>
</evidence>
<feature type="signal peptide" evidence="3">
    <location>
        <begin position="1"/>
        <end position="19"/>
    </location>
</feature>
<feature type="region of interest" description="Disordered" evidence="1">
    <location>
        <begin position="98"/>
        <end position="125"/>
    </location>
</feature>
<evidence type="ECO:0000313" key="4">
    <source>
        <dbReference type="EMBL" id="GMH55859.1"/>
    </source>
</evidence>
<gene>
    <name evidence="4" type="ORF">TrST_g2444</name>
</gene>
<dbReference type="OrthoDB" id="10490265at2759"/>
<evidence type="ECO:0008006" key="6">
    <source>
        <dbReference type="Google" id="ProtNLM"/>
    </source>
</evidence>
<dbReference type="Proteomes" id="UP001165085">
    <property type="component" value="Unassembled WGS sequence"/>
</dbReference>
<keyword evidence="2" id="KW-0472">Membrane</keyword>
<dbReference type="EMBL" id="BRXY01000036">
    <property type="protein sequence ID" value="GMH55859.1"/>
    <property type="molecule type" value="Genomic_DNA"/>
</dbReference>
<sequence length="250" mass="27149">MCHPQYFLAVFCLLTVAQGFTPPSNVRRYTKYALSASTSTKLAYRNSGSEQRGLLQQKGPIQHVSEFCFRALNLEPPMYAQISPEDAQCKQVGAPTVMMSDESSPALSHTHPSPGTPAQPPHTAVDPELKKHLQWMSKRYQHLHADETESERTHAAAMRTADALYVLGHAEKVASAHELKHEFDSKTAPPASTSTAQTVVGKRKSGRRIRKIVHPVATAAAVVGLTTGTGVVCTLALSAVLLPFLDTGRK</sequence>
<name>A0A9W6ZJT1_9STRA</name>
<comment type="caution">
    <text evidence="4">The sequence shown here is derived from an EMBL/GenBank/DDBJ whole genome shotgun (WGS) entry which is preliminary data.</text>
</comment>
<keyword evidence="2" id="KW-1133">Transmembrane helix</keyword>
<accession>A0A9W6ZJT1</accession>
<evidence type="ECO:0000313" key="5">
    <source>
        <dbReference type="Proteomes" id="UP001165085"/>
    </source>
</evidence>
<keyword evidence="5" id="KW-1185">Reference proteome</keyword>
<evidence type="ECO:0000256" key="1">
    <source>
        <dbReference type="SAM" id="MobiDB-lite"/>
    </source>
</evidence>
<keyword evidence="3" id="KW-0732">Signal</keyword>
<feature type="chain" id="PRO_5040773441" description="Transmembrane protein" evidence="3">
    <location>
        <begin position="20"/>
        <end position="250"/>
    </location>
</feature>
<proteinExistence type="predicted"/>
<reference evidence="5" key="1">
    <citation type="journal article" date="2023" name="Commun. Biol.">
        <title>Genome analysis of Parmales, the sister group of diatoms, reveals the evolutionary specialization of diatoms from phago-mixotrophs to photoautotrophs.</title>
        <authorList>
            <person name="Ban H."/>
            <person name="Sato S."/>
            <person name="Yoshikawa S."/>
            <person name="Yamada K."/>
            <person name="Nakamura Y."/>
            <person name="Ichinomiya M."/>
            <person name="Sato N."/>
            <person name="Blanc-Mathieu R."/>
            <person name="Endo H."/>
            <person name="Kuwata A."/>
            <person name="Ogata H."/>
        </authorList>
    </citation>
    <scope>NUCLEOTIDE SEQUENCE [LARGE SCALE GENOMIC DNA]</scope>
    <source>
        <strain evidence="5">NIES 3701</strain>
    </source>
</reference>